<evidence type="ECO:0000313" key="2">
    <source>
        <dbReference type="Proteomes" id="UP000053246"/>
    </source>
</evidence>
<dbReference type="Gene3D" id="2.40.10.10">
    <property type="entry name" value="Trypsin-like serine proteases"/>
    <property type="match status" value="2"/>
</dbReference>
<keyword evidence="2" id="KW-1185">Reference proteome</keyword>
<dbReference type="EMBL" id="LMWI01000002">
    <property type="protein sequence ID" value="KUJ45459.1"/>
    <property type="molecule type" value="Genomic_DNA"/>
</dbReference>
<comment type="caution">
    <text evidence="1">The sequence shown here is derived from an EMBL/GenBank/DDBJ whole genome shotgun (WGS) entry which is preliminary data.</text>
</comment>
<gene>
    <name evidence="1" type="ORF">ADL17_20585</name>
</gene>
<dbReference type="AlphaFoldDB" id="A0A9X0LCT8"/>
<dbReference type="SUPFAM" id="SSF50494">
    <property type="entry name" value="Trypsin-like serine proteases"/>
    <property type="match status" value="1"/>
</dbReference>
<protein>
    <submittedName>
        <fullName evidence="1">Uncharacterized protein</fullName>
    </submittedName>
</protein>
<dbReference type="InterPro" id="IPR043504">
    <property type="entry name" value="Peptidase_S1_PA_chymotrypsin"/>
</dbReference>
<dbReference type="InterPro" id="IPR018114">
    <property type="entry name" value="TRYPSIN_HIS"/>
</dbReference>
<dbReference type="PROSITE" id="PS00134">
    <property type="entry name" value="TRYPSIN_HIS"/>
    <property type="match status" value="1"/>
</dbReference>
<evidence type="ECO:0000313" key="1">
    <source>
        <dbReference type="EMBL" id="KUJ45459.1"/>
    </source>
</evidence>
<dbReference type="GO" id="GO:0006508">
    <property type="term" value="P:proteolysis"/>
    <property type="evidence" value="ECO:0007669"/>
    <property type="project" value="InterPro"/>
</dbReference>
<organism evidence="1 2">
    <name type="scientific">Micromonospora maris</name>
    <dbReference type="NCBI Taxonomy" id="1003110"/>
    <lineage>
        <taxon>Bacteria</taxon>
        <taxon>Bacillati</taxon>
        <taxon>Actinomycetota</taxon>
        <taxon>Actinomycetes</taxon>
        <taxon>Micromonosporales</taxon>
        <taxon>Micromonosporaceae</taxon>
        <taxon>Micromonospora</taxon>
    </lineage>
</organism>
<accession>A0A9X0LCT8</accession>
<dbReference type="GO" id="GO:0004252">
    <property type="term" value="F:serine-type endopeptidase activity"/>
    <property type="evidence" value="ECO:0007669"/>
    <property type="project" value="InterPro"/>
</dbReference>
<dbReference type="InterPro" id="IPR009003">
    <property type="entry name" value="Peptidase_S1_PA"/>
</dbReference>
<name>A0A9X0LCT8_9ACTN</name>
<dbReference type="Proteomes" id="UP000053246">
    <property type="component" value="Unassembled WGS sequence"/>
</dbReference>
<reference evidence="1 2" key="1">
    <citation type="submission" date="2015-10" db="EMBL/GenBank/DDBJ databases">
        <authorList>
            <person name="Ju K.-S."/>
            <person name="Doroghazi J.R."/>
            <person name="Metcalf W.W."/>
        </authorList>
    </citation>
    <scope>NUCLEOTIDE SEQUENCE [LARGE SCALE GENOMIC DNA]</scope>
    <source>
        <strain evidence="1 2">NRRL B-24793</strain>
    </source>
</reference>
<dbReference type="RefSeq" id="WP_043721403.1">
    <property type="nucleotide sequence ID" value="NZ_LMWI01000002.1"/>
</dbReference>
<sequence>MTPSLLAAMRAQEELSGVVTTIRDLAAKGATASGDVAGIVVEPERNTLRLYWAGTMPETVAAEIGRARSAGITVVVRSAAYTEAELRREVERLVRLPLHSGKPSAQRVMAAMPMPDGSGIKVNIGGLPAGTSVASALRSVPALDSKYPLTVDLSSELVPASRWYDWGPYWGGGYMDRTAGGSCSNAFGVTGLNGVATYLLSAAHCGQGEWRTGAVNFGNGPERNTYGSTITSRALAHDGHAILTPDGAGNAVYHGTPVNPNNNDLGATSGIRVGGASRSTIGELVCTSGSYTGTVCGIRVAATGISYQFDPPAHGVGVMTNMVNAQLPGVSVAGNGDSGGPVYAIRTTDQRAIARGVISAIDLNQERPCTGYVYPGRACSSSVLYGEVVDIMNTIGVRINVG</sequence>
<proteinExistence type="predicted"/>